<sequence>MSDLEFLLFILPSVIALVLIFNNVIKKSKQNSLNLPPGNMGWPFIGETIGYLKPYSATTMGEFMEQHISRYGKIYKSNLFGGPTIVSADAGLNKFILQNEGRLFESSYPSSIGGILGKWSMLVLVGDMHRDMRIISLNFLSNARLKTHLLPEVEKQTLLVLSSWKDNSTFCAQDEAKKFTFNLMAKNIMSLDPGKPETEELKKEYITFMKGVVSAPLNFPGTAYRKALKSRSIILKFIEQKMEERIGKMGEGVENLDDDDLLGWVLKHSDLSKEQILDLVLSLLFAGHETSSVSIALAIYFLQGCPKAIQQLREEHVEIGKAKKQSGERELNWEDYKKMEFTQCVINETLRFGNVVRFLHRKAIKDVKYKGYDIPRGWKVLPVVAAVHLDPSHFDQPHHFNPWRWQNTSGSSSSSSTTGTTMSNNYMPFGGGPRLCAGSELAKLEMAIFIHHLVLNFHWELADDTDQAFAFPFVDFPKGLSIKVHRHTLL</sequence>
<comment type="caution">
    <text evidence="1">The sequence shown here is derived from an EMBL/GenBank/DDBJ whole genome shotgun (WGS) entry which is preliminary data.</text>
</comment>
<proteinExistence type="predicted"/>
<keyword evidence="2" id="KW-1185">Reference proteome</keyword>
<gene>
    <name evidence="1" type="ORF">RHMOL_Rhmol08G0137100</name>
</gene>
<dbReference type="Proteomes" id="UP001062846">
    <property type="component" value="Chromosome 8"/>
</dbReference>
<evidence type="ECO:0000313" key="2">
    <source>
        <dbReference type="Proteomes" id="UP001062846"/>
    </source>
</evidence>
<reference evidence="1" key="1">
    <citation type="submission" date="2022-02" db="EMBL/GenBank/DDBJ databases">
        <title>Plant Genome Project.</title>
        <authorList>
            <person name="Zhang R.-G."/>
        </authorList>
    </citation>
    <scope>NUCLEOTIDE SEQUENCE</scope>
    <source>
        <strain evidence="1">AT1</strain>
    </source>
</reference>
<protein>
    <submittedName>
        <fullName evidence="1">Uncharacterized protein</fullName>
    </submittedName>
</protein>
<name>A0ACC0MNE7_RHOML</name>
<organism evidence="1 2">
    <name type="scientific">Rhododendron molle</name>
    <name type="common">Chinese azalea</name>
    <name type="synonym">Azalea mollis</name>
    <dbReference type="NCBI Taxonomy" id="49168"/>
    <lineage>
        <taxon>Eukaryota</taxon>
        <taxon>Viridiplantae</taxon>
        <taxon>Streptophyta</taxon>
        <taxon>Embryophyta</taxon>
        <taxon>Tracheophyta</taxon>
        <taxon>Spermatophyta</taxon>
        <taxon>Magnoliopsida</taxon>
        <taxon>eudicotyledons</taxon>
        <taxon>Gunneridae</taxon>
        <taxon>Pentapetalae</taxon>
        <taxon>asterids</taxon>
        <taxon>Ericales</taxon>
        <taxon>Ericaceae</taxon>
        <taxon>Ericoideae</taxon>
        <taxon>Rhodoreae</taxon>
        <taxon>Rhododendron</taxon>
    </lineage>
</organism>
<dbReference type="EMBL" id="CM046395">
    <property type="protein sequence ID" value="KAI8542414.1"/>
    <property type="molecule type" value="Genomic_DNA"/>
</dbReference>
<evidence type="ECO:0000313" key="1">
    <source>
        <dbReference type="EMBL" id="KAI8542414.1"/>
    </source>
</evidence>
<accession>A0ACC0MNE7</accession>